<proteinExistence type="inferred from homology"/>
<name>A0A9P4R2F3_9PLEO</name>
<evidence type="ECO:0000256" key="2">
    <source>
        <dbReference type="ARBA" id="ARBA00022857"/>
    </source>
</evidence>
<dbReference type="OrthoDB" id="1669814at2759"/>
<dbReference type="PANTHER" id="PTHR43008:SF4">
    <property type="entry name" value="CHAIN DEHYDROGENASE, PUTATIVE (AFU_ORTHOLOGUE AFUA_4G08710)-RELATED"/>
    <property type="match status" value="1"/>
</dbReference>
<dbReference type="SUPFAM" id="SSF51735">
    <property type="entry name" value="NAD(P)-binding Rossmann-fold domains"/>
    <property type="match status" value="1"/>
</dbReference>
<dbReference type="GO" id="GO:0016616">
    <property type="term" value="F:oxidoreductase activity, acting on the CH-OH group of donors, NAD or NADP as acceptor"/>
    <property type="evidence" value="ECO:0007669"/>
    <property type="project" value="UniProtKB-ARBA"/>
</dbReference>
<keyword evidence="2" id="KW-0521">NADP</keyword>
<reference evidence="4" key="1">
    <citation type="journal article" date="2020" name="Stud. Mycol.">
        <title>101 Dothideomycetes genomes: a test case for predicting lifestyles and emergence of pathogens.</title>
        <authorList>
            <person name="Haridas S."/>
            <person name="Albert R."/>
            <person name="Binder M."/>
            <person name="Bloem J."/>
            <person name="Labutti K."/>
            <person name="Salamov A."/>
            <person name="Andreopoulos B."/>
            <person name="Baker S."/>
            <person name="Barry K."/>
            <person name="Bills G."/>
            <person name="Bluhm B."/>
            <person name="Cannon C."/>
            <person name="Castanera R."/>
            <person name="Culley D."/>
            <person name="Daum C."/>
            <person name="Ezra D."/>
            <person name="Gonzalez J."/>
            <person name="Henrissat B."/>
            <person name="Kuo A."/>
            <person name="Liang C."/>
            <person name="Lipzen A."/>
            <person name="Lutzoni F."/>
            <person name="Magnuson J."/>
            <person name="Mondo S."/>
            <person name="Nolan M."/>
            <person name="Ohm R."/>
            <person name="Pangilinan J."/>
            <person name="Park H.-J."/>
            <person name="Ramirez L."/>
            <person name="Alfaro M."/>
            <person name="Sun H."/>
            <person name="Tritt A."/>
            <person name="Yoshinaga Y."/>
            <person name="Zwiers L.-H."/>
            <person name="Turgeon B."/>
            <person name="Goodwin S."/>
            <person name="Spatafora J."/>
            <person name="Crous P."/>
            <person name="Grigoriev I."/>
        </authorList>
    </citation>
    <scope>NUCLEOTIDE SEQUENCE</scope>
    <source>
        <strain evidence="4">CBS 125425</strain>
    </source>
</reference>
<dbReference type="InterPro" id="IPR002347">
    <property type="entry name" value="SDR_fam"/>
</dbReference>
<keyword evidence="3" id="KW-0560">Oxidoreductase</keyword>
<evidence type="ECO:0000313" key="4">
    <source>
        <dbReference type="EMBL" id="KAF2735596.1"/>
    </source>
</evidence>
<evidence type="ECO:0000256" key="3">
    <source>
        <dbReference type="ARBA" id="ARBA00023002"/>
    </source>
</evidence>
<dbReference type="GO" id="GO:0050664">
    <property type="term" value="F:oxidoreductase activity, acting on NAD(P)H, oxygen as acceptor"/>
    <property type="evidence" value="ECO:0007669"/>
    <property type="project" value="TreeGrafter"/>
</dbReference>
<organism evidence="4 5">
    <name type="scientific">Polyplosphaeria fusca</name>
    <dbReference type="NCBI Taxonomy" id="682080"/>
    <lineage>
        <taxon>Eukaryota</taxon>
        <taxon>Fungi</taxon>
        <taxon>Dikarya</taxon>
        <taxon>Ascomycota</taxon>
        <taxon>Pezizomycotina</taxon>
        <taxon>Dothideomycetes</taxon>
        <taxon>Pleosporomycetidae</taxon>
        <taxon>Pleosporales</taxon>
        <taxon>Tetraplosphaeriaceae</taxon>
        <taxon>Polyplosphaeria</taxon>
    </lineage>
</organism>
<dbReference type="AlphaFoldDB" id="A0A9P4R2F3"/>
<dbReference type="Pfam" id="PF13561">
    <property type="entry name" value="adh_short_C2"/>
    <property type="match status" value="1"/>
</dbReference>
<dbReference type="PANTHER" id="PTHR43008">
    <property type="entry name" value="BENZIL REDUCTASE"/>
    <property type="match status" value="1"/>
</dbReference>
<accession>A0A9P4R2F3</accession>
<sequence length="295" mass="31124">MTQPAPVHLATKDLFRLDGRTILITGGAGAVGSTVACALLESGADVVLLDLPASPSAATTQLLEEAATTHGTRFQYHPLNVTHESAYPPLFTSLRPSLRHPLRGLVACAGISGEADACSYSMSDFRHILDVNVSGTFLAAQAVAQEMRRERVGGSMVFVASMSGSVSNRGLNTSAYNASKSALLQLARSLAAEWGHVQNTFPGNPVSETKPELGNGPREAFPPIRVNTLSPGHIETPISEGARARGLTGEWAGQNMLGRISRAEEFRGPVMFLLGEGASYMTGADLRVDGGHCAW</sequence>
<dbReference type="EMBL" id="ML996134">
    <property type="protein sequence ID" value="KAF2735596.1"/>
    <property type="molecule type" value="Genomic_DNA"/>
</dbReference>
<keyword evidence="5" id="KW-1185">Reference proteome</keyword>
<dbReference type="InterPro" id="IPR020904">
    <property type="entry name" value="Sc_DH/Rdtase_CS"/>
</dbReference>
<dbReference type="Gene3D" id="3.40.50.720">
    <property type="entry name" value="NAD(P)-binding Rossmann-like Domain"/>
    <property type="match status" value="1"/>
</dbReference>
<evidence type="ECO:0000256" key="1">
    <source>
        <dbReference type="ARBA" id="ARBA00006484"/>
    </source>
</evidence>
<dbReference type="Proteomes" id="UP000799444">
    <property type="component" value="Unassembled WGS sequence"/>
</dbReference>
<dbReference type="Pfam" id="PF00106">
    <property type="entry name" value="adh_short"/>
    <property type="match status" value="1"/>
</dbReference>
<dbReference type="PROSITE" id="PS00061">
    <property type="entry name" value="ADH_SHORT"/>
    <property type="match status" value="1"/>
</dbReference>
<comment type="similarity">
    <text evidence="1">Belongs to the short-chain dehydrogenases/reductases (SDR) family.</text>
</comment>
<gene>
    <name evidence="4" type="ORF">EJ04DRAFT_193314</name>
</gene>
<dbReference type="InterPro" id="IPR036291">
    <property type="entry name" value="NAD(P)-bd_dom_sf"/>
</dbReference>
<evidence type="ECO:0000313" key="5">
    <source>
        <dbReference type="Proteomes" id="UP000799444"/>
    </source>
</evidence>
<dbReference type="PRINTS" id="PR00081">
    <property type="entry name" value="GDHRDH"/>
</dbReference>
<protein>
    <submittedName>
        <fullName evidence="4">NAD(P)-binding protein</fullName>
    </submittedName>
</protein>
<comment type="caution">
    <text evidence="4">The sequence shown here is derived from an EMBL/GenBank/DDBJ whole genome shotgun (WGS) entry which is preliminary data.</text>
</comment>